<reference evidence="1 2" key="1">
    <citation type="submission" date="2023-12" db="EMBL/GenBank/DDBJ databases">
        <title>Baltic Sea Cyanobacteria.</title>
        <authorList>
            <person name="Delbaje E."/>
            <person name="Fewer D.P."/>
            <person name="Shishido T.K."/>
        </authorList>
    </citation>
    <scope>NUCLEOTIDE SEQUENCE [LARGE SCALE GENOMIC DNA]</scope>
    <source>
        <strain evidence="1 2">UHCC 0370</strain>
    </source>
</reference>
<proteinExistence type="predicted"/>
<protein>
    <submittedName>
        <fullName evidence="1">Uncharacterized protein</fullName>
    </submittedName>
</protein>
<evidence type="ECO:0000313" key="1">
    <source>
        <dbReference type="EMBL" id="MEA5480087.1"/>
    </source>
</evidence>
<name>A0ABU5TPT0_9CYAN</name>
<evidence type="ECO:0000313" key="2">
    <source>
        <dbReference type="Proteomes" id="UP001301388"/>
    </source>
</evidence>
<dbReference type="EMBL" id="JAYGIE010000109">
    <property type="protein sequence ID" value="MEA5480087.1"/>
    <property type="molecule type" value="Genomic_DNA"/>
</dbReference>
<keyword evidence="2" id="KW-1185">Reference proteome</keyword>
<sequence length="60" mass="6648">KPDPIKEGLKQLDKYLSGLSLDTGWLVIFDRRSGLPPLSDRTTTENIISPAGREIIVIRG</sequence>
<gene>
    <name evidence="1" type="ORF">VB774_20860</name>
</gene>
<accession>A0ABU5TPT0</accession>
<feature type="non-terminal residue" evidence="1">
    <location>
        <position position="1"/>
    </location>
</feature>
<comment type="caution">
    <text evidence="1">The sequence shown here is derived from an EMBL/GenBank/DDBJ whole genome shotgun (WGS) entry which is preliminary data.</text>
</comment>
<organism evidence="1 2">
    <name type="scientific">Pseudanabaena galeata UHCC 0370</name>
    <dbReference type="NCBI Taxonomy" id="3110310"/>
    <lineage>
        <taxon>Bacteria</taxon>
        <taxon>Bacillati</taxon>
        <taxon>Cyanobacteriota</taxon>
        <taxon>Cyanophyceae</taxon>
        <taxon>Pseudanabaenales</taxon>
        <taxon>Pseudanabaenaceae</taxon>
        <taxon>Pseudanabaena</taxon>
    </lineage>
</organism>
<dbReference type="Proteomes" id="UP001301388">
    <property type="component" value="Unassembled WGS sequence"/>
</dbReference>